<evidence type="ECO:0008006" key="4">
    <source>
        <dbReference type="Google" id="ProtNLM"/>
    </source>
</evidence>
<protein>
    <recommendedName>
        <fullName evidence="4">Gluconate 2-dehydrogenase subunit 3 family protein</fullName>
    </recommendedName>
</protein>
<organism evidence="2 3">
    <name type="scientific">Candidatus Lambdaproteobacteria bacterium RIFOXYD2_FULL_56_26</name>
    <dbReference type="NCBI Taxonomy" id="1817773"/>
    <lineage>
        <taxon>Bacteria</taxon>
        <taxon>Pseudomonadati</taxon>
        <taxon>Pseudomonadota</taxon>
        <taxon>Candidatus Lambdaproteobacteria</taxon>
    </lineage>
</organism>
<reference evidence="2 3" key="1">
    <citation type="journal article" date="2016" name="Nat. Commun.">
        <title>Thousands of microbial genomes shed light on interconnected biogeochemical processes in an aquifer system.</title>
        <authorList>
            <person name="Anantharaman K."/>
            <person name="Brown C.T."/>
            <person name="Hug L.A."/>
            <person name="Sharon I."/>
            <person name="Castelle C.J."/>
            <person name="Probst A.J."/>
            <person name="Thomas B.C."/>
            <person name="Singh A."/>
            <person name="Wilkins M.J."/>
            <person name="Karaoz U."/>
            <person name="Brodie E.L."/>
            <person name="Williams K.H."/>
            <person name="Hubbard S.S."/>
            <person name="Banfield J.F."/>
        </authorList>
    </citation>
    <scope>NUCLEOTIDE SEQUENCE [LARGE SCALE GENOMIC DNA]</scope>
</reference>
<gene>
    <name evidence="2" type="ORF">A2557_08400</name>
</gene>
<proteinExistence type="predicted"/>
<keyword evidence="1" id="KW-0812">Transmembrane</keyword>
<dbReference type="AlphaFoldDB" id="A0A1F6H3P1"/>
<accession>A0A1F6H3P1</accession>
<dbReference type="Proteomes" id="UP000177583">
    <property type="component" value="Unassembled WGS sequence"/>
</dbReference>
<keyword evidence="1" id="KW-0472">Membrane</keyword>
<evidence type="ECO:0000313" key="2">
    <source>
        <dbReference type="EMBL" id="OGH04983.1"/>
    </source>
</evidence>
<evidence type="ECO:0000256" key="1">
    <source>
        <dbReference type="SAM" id="Phobius"/>
    </source>
</evidence>
<comment type="caution">
    <text evidence="2">The sequence shown here is derived from an EMBL/GenBank/DDBJ whole genome shotgun (WGS) entry which is preliminary data.</text>
</comment>
<name>A0A1F6H3P1_9PROT</name>
<keyword evidence="1" id="KW-1133">Transmembrane helix</keyword>
<sequence>MDDRQINRERRFWLKTGFLGTMMLGFGSFALAKAAPATCWSALSEAFLAGVDPFDRKLFLLDLEQAISGLSSQSQKELVELGYLLDFPPTKALLGGGWGGWQQTPKEVVLEMIQGWSNSRFNTLRVAYVGLQELILSTYYANPSSWEAIGYPGPPVLKVQG</sequence>
<dbReference type="EMBL" id="MFNF01000001">
    <property type="protein sequence ID" value="OGH04983.1"/>
    <property type="molecule type" value="Genomic_DNA"/>
</dbReference>
<feature type="transmembrane region" description="Helical" evidence="1">
    <location>
        <begin position="12"/>
        <end position="32"/>
    </location>
</feature>
<evidence type="ECO:0000313" key="3">
    <source>
        <dbReference type="Proteomes" id="UP000177583"/>
    </source>
</evidence>